<feature type="chain" id="PRO_5038316074" evidence="7">
    <location>
        <begin position="26"/>
        <end position="197"/>
    </location>
</feature>
<dbReference type="OrthoDB" id="4937502at2759"/>
<accession>A0A834R6G4</accession>
<evidence type="ECO:0000313" key="11">
    <source>
        <dbReference type="Proteomes" id="UP000070412"/>
    </source>
</evidence>
<feature type="region of interest" description="Disordered" evidence="6">
    <location>
        <begin position="162"/>
        <end position="197"/>
    </location>
</feature>
<feature type="domain" description="MD-2-related lipid-recognition" evidence="8">
    <location>
        <begin position="29"/>
        <end position="153"/>
    </location>
</feature>
<comment type="similarity">
    <text evidence="2">Belongs to the NPC2 family.</text>
</comment>
<dbReference type="InterPro" id="IPR039670">
    <property type="entry name" value="NPC2-like"/>
</dbReference>
<reference evidence="11" key="1">
    <citation type="journal article" date="2020" name="PLoS Negl. Trop. Dis.">
        <title>High-quality nuclear genome for Sarcoptes scabiei-A critical resource for a neglected parasite.</title>
        <authorList>
            <person name="Korhonen P.K."/>
            <person name="Gasser R.B."/>
            <person name="Ma G."/>
            <person name="Wang T."/>
            <person name="Stroehlein A.J."/>
            <person name="Young N.D."/>
            <person name="Ang C.S."/>
            <person name="Fernando D.D."/>
            <person name="Lu H.C."/>
            <person name="Taylor S."/>
            <person name="Reynolds S.L."/>
            <person name="Mofiz E."/>
            <person name="Najaraj S.H."/>
            <person name="Gowda H."/>
            <person name="Madugundu A."/>
            <person name="Renuse S."/>
            <person name="Holt D."/>
            <person name="Pandey A."/>
            <person name="Papenfuss A.T."/>
            <person name="Fischer K."/>
        </authorList>
    </citation>
    <scope>NUCLEOTIDE SEQUENCE [LARGE SCALE GENOMIC DNA]</scope>
</reference>
<sequence length="197" mass="22308">MNLQTIIILLTILISLMFLFDSIECARLFRKCSSPHGKILSISVSNCSETDPFCPFVRGENVTLNLTFIPNVKSNSVKVKIIGEIAKIPLPFAVSPNEACDNYGVKCPLVPEKRNNFLLELPIRKIYPPVSVIVVINLIDETETNVACIRFKAKILKSRKDSAQDNEEVSEQQQPKPHQQQKQDNKKKKIDPEFELE</sequence>
<keyword evidence="4 7" id="KW-0732">Signal</keyword>
<organism evidence="9">
    <name type="scientific">Sarcoptes scabiei</name>
    <name type="common">Itch mite</name>
    <name type="synonym">Acarus scabiei</name>
    <dbReference type="NCBI Taxonomy" id="52283"/>
    <lineage>
        <taxon>Eukaryota</taxon>
        <taxon>Metazoa</taxon>
        <taxon>Ecdysozoa</taxon>
        <taxon>Arthropoda</taxon>
        <taxon>Chelicerata</taxon>
        <taxon>Arachnida</taxon>
        <taxon>Acari</taxon>
        <taxon>Acariformes</taxon>
        <taxon>Sarcoptiformes</taxon>
        <taxon>Astigmata</taxon>
        <taxon>Psoroptidia</taxon>
        <taxon>Sarcoptoidea</taxon>
        <taxon>Sarcoptidae</taxon>
        <taxon>Sarcoptinae</taxon>
        <taxon>Sarcoptes</taxon>
    </lineage>
</organism>
<reference evidence="10" key="3">
    <citation type="submission" date="2022-06" db="UniProtKB">
        <authorList>
            <consortium name="EnsemblMetazoa"/>
        </authorList>
    </citation>
    <scope>IDENTIFICATION</scope>
</reference>
<feature type="signal peptide" evidence="7">
    <location>
        <begin position="1"/>
        <end position="25"/>
    </location>
</feature>
<reference evidence="9" key="2">
    <citation type="submission" date="2020-01" db="EMBL/GenBank/DDBJ databases">
        <authorList>
            <person name="Korhonen P.K.K."/>
            <person name="Guangxu M.G."/>
            <person name="Wang T.W."/>
            <person name="Stroehlein A.J.S."/>
            <person name="Young N.D."/>
            <person name="Ang C.-S.A."/>
            <person name="Fernando D.W.F."/>
            <person name="Lu H.L."/>
            <person name="Taylor S.T."/>
            <person name="Ehtesham M.E.M."/>
            <person name="Najaraj S.H.N."/>
            <person name="Harsha G.H.G."/>
            <person name="Madugundu A.M."/>
            <person name="Renuse S.R."/>
            <person name="Holt D.H."/>
            <person name="Pandey A.P."/>
            <person name="Papenfuss A.P."/>
            <person name="Gasser R.B.G."/>
            <person name="Fischer K.F."/>
        </authorList>
    </citation>
    <scope>NUCLEOTIDE SEQUENCE</scope>
    <source>
        <strain evidence="9">SSS_KF_BRIS2020</strain>
    </source>
</reference>
<evidence type="ECO:0000259" key="8">
    <source>
        <dbReference type="SMART" id="SM00737"/>
    </source>
</evidence>
<dbReference type="SMART" id="SM00737">
    <property type="entry name" value="ML"/>
    <property type="match status" value="1"/>
</dbReference>
<evidence type="ECO:0000313" key="9">
    <source>
        <dbReference type="EMBL" id="KAF7488258.1"/>
    </source>
</evidence>
<evidence type="ECO:0000256" key="3">
    <source>
        <dbReference type="ARBA" id="ARBA00022525"/>
    </source>
</evidence>
<dbReference type="GO" id="GO:0032934">
    <property type="term" value="F:sterol binding"/>
    <property type="evidence" value="ECO:0007669"/>
    <property type="project" value="InterPro"/>
</dbReference>
<keyword evidence="3" id="KW-0964">Secreted</keyword>
<dbReference type="InterPro" id="IPR014756">
    <property type="entry name" value="Ig_E-set"/>
</dbReference>
<gene>
    <name evidence="9" type="ORF">SSS_8156</name>
</gene>
<dbReference type="GO" id="GO:0015918">
    <property type="term" value="P:sterol transport"/>
    <property type="evidence" value="ECO:0007669"/>
    <property type="project" value="InterPro"/>
</dbReference>
<proteinExistence type="inferred from homology"/>
<dbReference type="GO" id="GO:0005576">
    <property type="term" value="C:extracellular region"/>
    <property type="evidence" value="ECO:0007669"/>
    <property type="project" value="UniProtKB-SubCell"/>
</dbReference>
<dbReference type="InterPro" id="IPR003172">
    <property type="entry name" value="ML_dom"/>
</dbReference>
<dbReference type="PANTHER" id="PTHR11306">
    <property type="entry name" value="NIEMANN PICK TYPE C2 PROTEIN NPC2-RELATED"/>
    <property type="match status" value="1"/>
</dbReference>
<evidence type="ECO:0000256" key="5">
    <source>
        <dbReference type="ARBA" id="ARBA00023157"/>
    </source>
</evidence>
<evidence type="ECO:0000256" key="6">
    <source>
        <dbReference type="SAM" id="MobiDB-lite"/>
    </source>
</evidence>
<dbReference type="SUPFAM" id="SSF81296">
    <property type="entry name" value="E set domains"/>
    <property type="match status" value="1"/>
</dbReference>
<feature type="compositionally biased region" description="Low complexity" evidence="6">
    <location>
        <begin position="172"/>
        <end position="182"/>
    </location>
</feature>
<evidence type="ECO:0000313" key="10">
    <source>
        <dbReference type="EnsemblMetazoa" id="KAF7488258.1"/>
    </source>
</evidence>
<evidence type="ECO:0000256" key="1">
    <source>
        <dbReference type="ARBA" id="ARBA00004613"/>
    </source>
</evidence>
<protein>
    <submittedName>
        <fullName evidence="9">Epididymal secretory protein E1</fullName>
    </submittedName>
</protein>
<keyword evidence="11" id="KW-1185">Reference proteome</keyword>
<dbReference type="EnsemblMetazoa" id="SSS_8156s_mrna">
    <property type="protein sequence ID" value="KAF7488258.1"/>
    <property type="gene ID" value="SSS_8156"/>
</dbReference>
<name>A0A834R6G4_SARSC</name>
<evidence type="ECO:0000256" key="7">
    <source>
        <dbReference type="SAM" id="SignalP"/>
    </source>
</evidence>
<dbReference type="Proteomes" id="UP000070412">
    <property type="component" value="Unassembled WGS sequence"/>
</dbReference>
<dbReference type="FunFam" id="2.60.40.770:FF:000001">
    <property type="entry name" value="NPC intracellular cholesterol transporter 2"/>
    <property type="match status" value="1"/>
</dbReference>
<dbReference type="PANTHER" id="PTHR11306:SF68">
    <property type="entry name" value="NPC INTRACELLULAR CHOLESTEROL TRANSPORTER 2"/>
    <property type="match status" value="1"/>
</dbReference>
<dbReference type="Gene3D" id="2.60.40.770">
    <property type="match status" value="1"/>
</dbReference>
<dbReference type="EMBL" id="WVUK01000066">
    <property type="protein sequence ID" value="KAF7488258.1"/>
    <property type="molecule type" value="Genomic_DNA"/>
</dbReference>
<evidence type="ECO:0000256" key="4">
    <source>
        <dbReference type="ARBA" id="ARBA00022729"/>
    </source>
</evidence>
<comment type="subcellular location">
    <subcellularLocation>
        <location evidence="1">Secreted</location>
    </subcellularLocation>
</comment>
<keyword evidence="5" id="KW-1015">Disulfide bond</keyword>
<dbReference type="AlphaFoldDB" id="A0A834R6G4"/>
<dbReference type="Pfam" id="PF02221">
    <property type="entry name" value="E1_DerP2_DerF2"/>
    <property type="match status" value="1"/>
</dbReference>
<evidence type="ECO:0000256" key="2">
    <source>
        <dbReference type="ARBA" id="ARBA00006370"/>
    </source>
</evidence>